<gene>
    <name evidence="4" type="primary">LOC106808304</name>
</gene>
<dbReference type="InterPro" id="IPR040051">
    <property type="entry name" value="SECISBP2"/>
</dbReference>
<dbReference type="SUPFAM" id="SSF55315">
    <property type="entry name" value="L30e-like"/>
    <property type="match status" value="1"/>
</dbReference>
<feature type="region of interest" description="Disordered" evidence="1">
    <location>
        <begin position="1"/>
        <end position="123"/>
    </location>
</feature>
<keyword evidence="3" id="KW-1185">Reference proteome</keyword>
<feature type="compositionally biased region" description="Basic and acidic residues" evidence="1">
    <location>
        <begin position="413"/>
        <end position="429"/>
    </location>
</feature>
<feature type="region of interest" description="Disordered" evidence="1">
    <location>
        <begin position="409"/>
        <end position="461"/>
    </location>
</feature>
<evidence type="ECO:0000256" key="1">
    <source>
        <dbReference type="SAM" id="MobiDB-lite"/>
    </source>
</evidence>
<feature type="compositionally biased region" description="Basic and acidic residues" evidence="1">
    <location>
        <begin position="629"/>
        <end position="646"/>
    </location>
</feature>
<feature type="compositionally biased region" description="Basic residues" evidence="1">
    <location>
        <begin position="1035"/>
        <end position="1046"/>
    </location>
</feature>
<dbReference type="Pfam" id="PF01248">
    <property type="entry name" value="Ribosomal_L7Ae"/>
    <property type="match status" value="1"/>
</dbReference>
<evidence type="ECO:0000313" key="3">
    <source>
        <dbReference type="Proteomes" id="UP000695022"/>
    </source>
</evidence>
<name>A0ABM1E2M6_PRICU</name>
<reference evidence="4" key="1">
    <citation type="submission" date="2025-08" db="UniProtKB">
        <authorList>
            <consortium name="RefSeq"/>
        </authorList>
    </citation>
    <scope>IDENTIFICATION</scope>
</reference>
<dbReference type="PANTHER" id="PTHR13284:SF4">
    <property type="entry name" value="C2H2-TYPE DOMAIN-CONTAINING PROTEIN"/>
    <property type="match status" value="1"/>
</dbReference>
<dbReference type="PANTHER" id="PTHR13284">
    <property type="entry name" value="GH01354P"/>
    <property type="match status" value="1"/>
</dbReference>
<sequence length="1308" mass="142330">MSKLSAESQPFIPRHVGDAPQPEETADTVLGEELQPSRAPSGKAQVQMPDEKQENVTVVPAQVEHVVEEQNGTAEDQPENETYQQDDTTEIYTQQQQQQQQQRQHEQLQGVDYGPHQQGSETTVSVYNQPGEFKSLPKYMTSCYPFVQGDPGYVKNRWPMNQSQQILPSNLSPGLPQIAAPAGSAAYGPLNKSPIYDSFVYGYNPAVYPAPPVADPQPIGYYAGNVTYASGVPMYQPFTVSQPQQVIDTTIPVVSNQVQRVTGAISKKNAQTNLPNRKKGSAKHRTVICVELSTQTDFSEKIAEHSLDELPSRLYRVRANQARHKVRSDTISMDTTCDDSRISGSRHKRTASKASSSRPKDFVQSPSVAASASVLPVESQEKPEPTSSVPSPMNYAQALRNNWTRLSASVEQKAAEKASKDAADGRREESPEDGAGPDRKEAVSKGSEAENNPSSKCNVEASHGVVTITQPTSEVESKPTAVVNGEVANAIEVEAPSTGGGRGDVTVMSVQPAPSPPVVPWTGISYSSALKSKLKSASSPAGVLPHPPIMIGKAGGAPSPLAMPAEVQINKTEEKQAKKKSKKKKKEQLVPQPAVPSKPAKKSQAPIQFDIGNMIAALEKQKIASAQVNEEKQEDRHAEKKTEKPKLVANPLDSTAPAKRGKEKENPARKRPSALKKVILKERQEKKRVRLMKEEMHGQLSAGTAAANRVLKPMDAVGEADVLFTAPEMSQEVVPKTQDTEDLSPISQATPLHMTPLSQVPTAGTGDSAIPGMNSAERNLVTMQIHSRRFREYCTQMLHKDIDNCCTLLLQDLVRFQDRLYHKDKIKARARRRIVLGLREVAKHLKLRKLKLLIISPNLERIQSKGGLDDALHNIIRLAQDQNVPFVFALGRRALGRACAKLVPVSVVGVFNYEGSEEHFQQLMDLSAQARKSYQEMVAAVEREANEIAKKQLYMHMGHSRTPSACSAISFTSSILSEPISENYPMSEPESSDAAARGAHFLQQRELLAALGNTLNVAPLDGGGGGVLQRELRRAVRSSRRRRRRERTVSRRTTTPREDGQSGRRCGNAIPRARRRRSRTPKFQTRPPPRRRPREVTAGPIVTPTRQGAATTDVRRSSPMLTARFEQSTVTQPAAAEAEAAPRRRVDDRARGSVAPTDERDATKPAQSQAAASEPAASRRLEAVVSSEVIDGETLSSSSAKRSKIMDKRRIESWIAETQSRLETRDICNDVGEASAASEVGGAGGGAAVVTATVGGDGASSTSCTKDIRVRKNISSKEFHSKGECPQVAACVGAANIRPSSNISPSMQ</sequence>
<feature type="compositionally biased region" description="Low complexity" evidence="1">
    <location>
        <begin position="82"/>
        <end position="102"/>
    </location>
</feature>
<proteinExistence type="predicted"/>
<feature type="region of interest" description="Disordered" evidence="1">
    <location>
        <begin position="337"/>
        <end position="393"/>
    </location>
</feature>
<dbReference type="GeneID" id="106808304"/>
<feature type="compositionally biased region" description="Basic and acidic residues" evidence="1">
    <location>
        <begin position="1140"/>
        <end position="1163"/>
    </location>
</feature>
<dbReference type="Proteomes" id="UP000695022">
    <property type="component" value="Unplaced"/>
</dbReference>
<organism evidence="3 4">
    <name type="scientific">Priapulus caudatus</name>
    <name type="common">Priapulid worm</name>
    <dbReference type="NCBI Taxonomy" id="37621"/>
    <lineage>
        <taxon>Eukaryota</taxon>
        <taxon>Metazoa</taxon>
        <taxon>Ecdysozoa</taxon>
        <taxon>Scalidophora</taxon>
        <taxon>Priapulida</taxon>
        <taxon>Priapulimorpha</taxon>
        <taxon>Priapulimorphida</taxon>
        <taxon>Priapulidae</taxon>
        <taxon>Priapulus</taxon>
    </lineage>
</organism>
<feature type="compositionally biased region" description="Low complexity" evidence="1">
    <location>
        <begin position="365"/>
        <end position="378"/>
    </location>
</feature>
<dbReference type="RefSeq" id="XP_014666447.1">
    <property type="nucleotide sequence ID" value="XM_014810961.1"/>
</dbReference>
<feature type="domain" description="Ribosomal protein eL8/eL30/eS12/Gadd45" evidence="2">
    <location>
        <begin position="826"/>
        <end position="918"/>
    </location>
</feature>
<evidence type="ECO:0000259" key="2">
    <source>
        <dbReference type="Pfam" id="PF01248"/>
    </source>
</evidence>
<feature type="region of interest" description="Disordered" evidence="1">
    <location>
        <begin position="626"/>
        <end position="674"/>
    </location>
</feature>
<feature type="region of interest" description="Disordered" evidence="1">
    <location>
        <begin position="570"/>
        <end position="605"/>
    </location>
</feature>
<evidence type="ECO:0000313" key="4">
    <source>
        <dbReference type="RefSeq" id="XP_014666447.1"/>
    </source>
</evidence>
<dbReference type="Gene3D" id="3.30.1330.30">
    <property type="match status" value="1"/>
</dbReference>
<dbReference type="InterPro" id="IPR004038">
    <property type="entry name" value="Ribosomal_eL8/eL30/eS12/Gad45"/>
</dbReference>
<feature type="compositionally biased region" description="Basic residues" evidence="1">
    <location>
        <begin position="577"/>
        <end position="586"/>
    </location>
</feature>
<dbReference type="InterPro" id="IPR029064">
    <property type="entry name" value="Ribosomal_eL30-like_sf"/>
</dbReference>
<protein>
    <submittedName>
        <fullName evidence="4">Selenocysteine insertion sequence-binding protein 2-like</fullName>
    </submittedName>
</protein>
<feature type="compositionally biased region" description="Low complexity" evidence="1">
    <location>
        <begin position="1165"/>
        <end position="1176"/>
    </location>
</feature>
<feature type="region of interest" description="Disordered" evidence="1">
    <location>
        <begin position="1018"/>
        <end position="1180"/>
    </location>
</feature>
<accession>A0ABM1E2M6</accession>